<dbReference type="Gene3D" id="3.20.180.20">
    <property type="entry name" value="Dynein heavy chain, N-terminal domain 2"/>
    <property type="match status" value="1"/>
</dbReference>
<dbReference type="FunFam" id="3.40.50.300:FF:000044">
    <property type="entry name" value="Dynein heavy chain 5, axonemal"/>
    <property type="match status" value="1"/>
</dbReference>
<evidence type="ECO:0000256" key="15">
    <source>
        <dbReference type="ARBA" id="ARBA00023273"/>
    </source>
</evidence>
<evidence type="ECO:0000256" key="1">
    <source>
        <dbReference type="ARBA" id="ARBA00004230"/>
    </source>
</evidence>
<dbReference type="FunFam" id="1.20.58.1120:FF:000005">
    <property type="entry name" value="Dynein, axonemal, heavy chain 12"/>
    <property type="match status" value="1"/>
</dbReference>
<dbReference type="Gene3D" id="1.20.140.100">
    <property type="entry name" value="Dynein heavy chain, N-terminal domain 2"/>
    <property type="match status" value="1"/>
</dbReference>
<dbReference type="InterPro" id="IPR018247">
    <property type="entry name" value="EF_Hand_1_Ca_BS"/>
</dbReference>
<dbReference type="Pfam" id="PF12777">
    <property type="entry name" value="MT"/>
    <property type="match status" value="1"/>
</dbReference>
<dbReference type="Pfam" id="PF12781">
    <property type="entry name" value="AAA_9"/>
    <property type="match status" value="1"/>
</dbReference>
<dbReference type="FunFam" id="1.10.8.720:FF:000001">
    <property type="entry name" value="dynein heavy chain 7, axonemal"/>
    <property type="match status" value="1"/>
</dbReference>
<dbReference type="Pfam" id="PF08393">
    <property type="entry name" value="DHC_N2"/>
    <property type="match status" value="1"/>
</dbReference>
<evidence type="ECO:0000313" key="33">
    <source>
        <dbReference type="WBParaSite" id="maker-uti_cns_0007099-snap-gene-0.6-mRNA-1"/>
    </source>
</evidence>
<keyword evidence="14" id="KW-0206">Cytoskeleton</keyword>
<feature type="domain" description="Dynein heavy chain coiled coil stalk" evidence="25">
    <location>
        <begin position="2587"/>
        <end position="2928"/>
    </location>
</feature>
<dbReference type="FunFam" id="3.40.50.300:FF:000223">
    <property type="entry name" value="Dynein heavy chain 3, axonemal"/>
    <property type="match status" value="1"/>
</dbReference>
<dbReference type="FunFam" id="3.40.50.300:FF:002141">
    <property type="entry name" value="Dynein heavy chain"/>
    <property type="match status" value="1"/>
</dbReference>
<evidence type="ECO:0000256" key="16">
    <source>
        <dbReference type="ARBA" id="ARBA00062885"/>
    </source>
</evidence>
<dbReference type="Gene3D" id="1.10.8.710">
    <property type="match status" value="1"/>
</dbReference>
<dbReference type="FunFam" id="3.20.180.20:FF:000003">
    <property type="entry name" value="Dynein heavy chain 12, axonemal"/>
    <property type="match status" value="1"/>
</dbReference>
<evidence type="ECO:0000256" key="13">
    <source>
        <dbReference type="ARBA" id="ARBA00023175"/>
    </source>
</evidence>
<dbReference type="FunFam" id="1.10.287.2620:FF:000002">
    <property type="entry name" value="Dynein heavy chain 2, axonemal"/>
    <property type="match status" value="1"/>
</dbReference>
<comment type="similarity">
    <text evidence="3">Belongs to the dynein heavy chain family.</text>
</comment>
<keyword evidence="11 20" id="KW-0175">Coiled coil</keyword>
<dbReference type="GO" id="GO:0003341">
    <property type="term" value="P:cilium movement"/>
    <property type="evidence" value="ECO:0007669"/>
    <property type="project" value="UniProtKB-ARBA"/>
</dbReference>
<dbReference type="InterPro" id="IPR043160">
    <property type="entry name" value="Dynein_C_barrel"/>
</dbReference>
<evidence type="ECO:0000259" key="24">
    <source>
        <dbReference type="Pfam" id="PF12774"/>
    </source>
</evidence>
<feature type="region of interest" description="Disordered" evidence="21">
    <location>
        <begin position="63"/>
        <end position="86"/>
    </location>
</feature>
<dbReference type="InterPro" id="IPR042219">
    <property type="entry name" value="AAA_lid_11_sf"/>
</dbReference>
<keyword evidence="32" id="KW-1185">Reference proteome</keyword>
<organism evidence="32 33">
    <name type="scientific">Macrostomum lignano</name>
    <dbReference type="NCBI Taxonomy" id="282301"/>
    <lineage>
        <taxon>Eukaryota</taxon>
        <taxon>Metazoa</taxon>
        <taxon>Spiralia</taxon>
        <taxon>Lophotrochozoa</taxon>
        <taxon>Platyhelminthes</taxon>
        <taxon>Rhabditophora</taxon>
        <taxon>Macrostomorpha</taxon>
        <taxon>Macrostomida</taxon>
        <taxon>Macrostomidae</taxon>
        <taxon>Macrostomum</taxon>
    </lineage>
</organism>
<dbReference type="Gene3D" id="3.40.50.300">
    <property type="entry name" value="P-loop containing nucleotide triphosphate hydrolases"/>
    <property type="match status" value="5"/>
</dbReference>
<sequence>MAIQPKKDKRSGGSGTSRSMTMTPGLSEAPRPVPPWATNQPIFVLKGTQAMEEDNSDLVFELSSKDSSTRRRRRRSGHASSLRAQVKRDREHFRKALVDIILQGDQKQFNPTAAEALRREDFSLSATEKDMLRYYYYIHHGIDTRHVAPMEPAWMTNIMGFVGDAGRGIPAYQELLADLQEEVRDDYLTGVKQAIVDFVLREPGAKSDEALLESAGAEQTAPELLRTSPRPGARDFQINRRFIEDRLYCTSACLGQVIEVWHRRVHDLRLVNTRQFRNRQEPLELRKFQANCAKQTELVRERLVKWWVPEIRHLVARGQKHGQVPSDPELFRSFNNCVATVMTLQLQSMGLASIEELTSLLVQPKTSVLAYEHPGFFLRCRLDNDRIRLEPGLNDFVTRLHAIYDTALAVLASIPRPDSIDNASILQPCFGDEVVPWHKAQVAETLQRDGDSPRRQVAQFETAYGALVTQQAEREVAALLDRRGEPGGDISDGASFAELSRELKKYRRLGERALTGPVRQQRFGTFDMRCQQLIDGLTERSDILCERILNRMMDLHRLGNQRLVSTYEEIAENALTLPTSTAQLMQLRDFVEKSRTETMAEITKQLDESRDRLVFLIERVSFANHDLELNAAVFTWEARLPSVFDEHAAIFKDKSVQFQENLHFKRDQFAAELQSYARRLEEFKNFADISQVPRYLEKAQKLNSQLEAASEKVEALNTEEEAYGWPPTPYPQRVQLLTALRPYKQLYELTVDFQRKSREWMDGPMSGVIPDTVADEVSSIWRSLYKLEKVLDDVPAAKRMAARMRDRVDEFKEHLPLISCLFNPGLRNRHWRQISNMIGCPLQPDSDMSLSKLLAMNLGSYVQKFETVSEAATKEYNLEKTLNKMRAEWETVEFVMIPYRETGTHILSSIDDIQILLDDHIVKTQTMRGSPFIKPFENEIKDWEQKLILLQDVLDDWLKVQATWLYLEPIFSSPDIMAQMPEEGRRFTTVDKNWREIMKAAISDKRVMQVVLIEKLLERLHKSNELLDLIQKGLNDYLEKKRLFFPRFFFLSNDELLEILSETKDPTRVQPHLKKCFEGISSLEFTPVLDITHMKSSEGEVVQLKEIISTAKARGQVEKWLLELEGGMVQSVHMATQAALEDYNNTQRVQWVRKWPGQAVLAIACLYWTNSVHESLRAGPEAMAEYLRQNNSQIDEIVTLVRGKLSKQNRTTLQALIVLDVHARDVLSHLIEVEARHENDFSWLSQLRYYWVDNNLQTRMINSMLRYGYEYLGNSGRLVITPLTDRCYRTLFGALHLHLGGAPEGPAGTGKTETTKDLAKAVAKQCVVFNCSDGLDYIALGKFFKGLASCGAWSCFDEFNRIDLEVLSVVAQQILTIQKAVNAASDMLEFEGTRLRLDPTCAVFITMNPGYAGRSELPDNLKALFRSVAMMVPDYALISEISLYSCGFINARPLSIKIVATYRLCSEQLSSQPHYDYGMRAVKSVLTAAGNLKLKYPDENEDVLMLRSIIDVNLPKFLNHDLPLFEGIASDLFPGVKRPTPDYEVFNAVVKDACDRMNLQCTDFFLEKIQQIYEMMIVRHGFMIIGEPFGGKTSSYKVLAKALDELQTRGEMEENRAQYTVINPKAITMGQLYGQFDPVSHEWSDGILAVVYRAFATSTTPDRKWLIFDGPVDAVWIENMNTVLDDNKKLCLMSGEIIQLAPTTNLIFEPMDLEAASPATVSRCGMIYMEPASLGWRPLVQSWLCPVSIASSQTDAEIDETAIAPVVQRSCTRCLTKEHRDLIERMFERFVDAGIAMVRKGGGRELSKTADINLVKSLMNLIDCQLDEFQEETKVAAMEAKQARSWLEGIFLFSFVWSVGASTDEAGRCGFDRLARELATGGMTEETRNRLALSDAVDPPLEPYLCQFPTKDTVYDYRFVKEGLGRWEPWSAALQDLPPIAKDAEFNEIIVPTVDTVRYTHLMKLLVLHEKPCLFVGPTGTGKSCYISEFLYSTLDKEVFKPNTLNFSAQTSANQTQNIIMSKLDRRRKGVFGPPMGKRVVIFVDDLNMPIRETYGAQPPIELLRQWLDHWNWYDLKDTSAINLVDLLFIGAMGPPGGGRSVITPRFLRHLNTVTINEFDDLTMSTIFSSIVSWHIEARNFGQNFHPCVDQIVRGTLSVYKSAAENLLPTPAKSHYLFNLRDFSRVVQGVLLSSPDTTEDPAGLKRLWLHEVLRVYYDRLVDDADRKWLFEYLKEVLSKEFQENFHQLLGRLDFDSDGQVTEDDLRSLIYCDFSNPKVSKGRYVEVDDMERLRIVSEGHLEEFNNLSKKPMNLVMFRFAIEHVSRISRILKHPRSHALLVGVGGSGRQSLTRLAAHMADYDLFQVEISKSYTSNEWREDLKRILRKATETENHGVFLFSDTQIKQESFLEDINNLLNAGEVPNLYATDEKAEITEKMRQIDRQKDKNKQTDGSLVSLFNLFIQRCQEQLHVVLAMSPIGSAFRNRLRKFPSLVNCCTIDWFQAWPEDALTAVASRFLEDVEMSDELRDGCIKYCKHFHQSAISLSKRFGSELGRHNYVTPTSYLELINTYKQLLDAKRTEIHRQKKRYEVGLEKLQQAAVEIGVMQENLTALQPQLVQASKEVDETMLVVEQESREVAKQEKVVKADEAVANERKQVAQGIKDECDSDLAEAIPILNTALAALKTLTPQDITIVKTMKSPPAGVKLVMESVCVLKGVKPDRIPDPSGSGKKIEDFWGPSKKILGDMKFLEGLQNFDKDNIPAPIMKVIREKYIINPEFEPERIAVASTACEGLCKWVRAMDQYDKVAKIVAPKKEALKKAEGELTVAQEALARKQAALKEVQERLSKLQSDLEMNKRRKIELENEVNLCTKKLDRAEQLIGGLGGEKDRWKEAAHELGFAYTNLTGDILISSGIVAYLGAFTSAFRQEQTLSWVAAVREHNIPVSERFSLVQTLGSPVEIRTWNINGLPTDDFSVENGIVIKNARRWPLMIDPQGQANKWIKNNEKASNLKVCKFSDTDFARSLETAIQFGTPVLLENVGEELDPLLEPLLLKQTFKQGGAICMKLGDSIVEYSNDFRLFMTTKMRNPHYLPEVAVKVTLLNFMITPEGLQDQLLGIVVAREKPELEEEKNQLIVQGAENKRQLKEIEDKILYVLSSSEGNILEDESAIKVLKSSKSLSNEISEKQEVAEFTEQKIDEARAGYVPIAVHSTILFFTVADLGNIDPMYQYSLTWFINLFVLSIDNSEKSDELAERLENLRLHFTYALYCNVCRSLFEKDKLLFSFLLCVNLLKHQKLVNEDEWRFLLTGGVGLDNPNPNPADWLPAKAWDEICRLDDLPVFAASRKPQQKRWLTVYDSPEPHHEPPPSEWADKLADPFPRLCLLRCLRPDKVVPAVQEFVEVKLGKKYIEPPSFDLPGSFNDSNCCAPLLFILSPGADPMASLLKFADDMSFGGPKFDFLSLGQGQGPIAIAKMERGTKDGMWILLQNCHLAPSWMPTLEKLVEDLGPESTHPDFRLWLTSYPSESFPVSILQNGVKMTNEPPKGLRFNIARSYRTDPITNPDFFEKCRNRRAWKKMLFGLCFFHAIVQERRKFGPMGWNIPYEFNETDLRISVQQLHMFLDQYDEVQFDALRYLTGECNYGGRVTEEWDRRTLNTILDKFYCQDIISRDDYAFDETGLYYAPADGEYDSYMEYIRSLPLNPQPQVFGMHPNADITKDQQETSQLFNSVLLTQSRSDGGSDGGVKATDDIINAVAGDILERLPADFDIEVALVQYPTSYKQSMNTVLVQEMVRFNALLGVIRNSLVNIRKAIKGLVVMSTDLEEVTMSLLKSRIPAMWMQKSYPSLKPVGSYDWFDSGPPSVFWLSGFFFTQAFLTGVQQNYARKYTIPIDLLGFDFDILDDRQYDSAPDDGAYIQGLFLVGARWDRQTKLLSESHPKVLHDTVPVVWIKPAKRTDLQPGGCYNCPIYKTSERRGVLSTTGHSTNYVMAMTLPTDWPESHWIMRGVALICQLDE</sequence>
<dbReference type="InterPro" id="IPR041589">
    <property type="entry name" value="DNAH3_AAA_lid_1"/>
</dbReference>
<dbReference type="Pfam" id="PF17857">
    <property type="entry name" value="AAA_lid_1"/>
    <property type="match status" value="1"/>
</dbReference>
<feature type="domain" description="Dynein heavy chain AAA 5 extension" evidence="28">
    <location>
        <begin position="1783"/>
        <end position="1931"/>
    </location>
</feature>
<keyword evidence="7" id="KW-0547">Nucleotide-binding</keyword>
<dbReference type="SUPFAM" id="SSF52540">
    <property type="entry name" value="P-loop containing nucleoside triphosphate hydrolases"/>
    <property type="match status" value="4"/>
</dbReference>
<feature type="domain" description="Dynein heavy chain region D6 P-loop" evidence="22">
    <location>
        <begin position="3424"/>
        <end position="3538"/>
    </location>
</feature>
<comment type="subcellular location">
    <subcellularLocation>
        <location evidence="1">Cell projection</location>
        <location evidence="1">Cilium</location>
        <location evidence="1">Flagellum</location>
    </subcellularLocation>
    <subcellularLocation>
        <location evidence="2">Cytoplasm</location>
        <location evidence="2">Cytoskeleton</location>
        <location evidence="2">Cilium axoneme</location>
    </subcellularLocation>
</comment>
<evidence type="ECO:0000256" key="20">
    <source>
        <dbReference type="SAM" id="Coils"/>
    </source>
</evidence>
<dbReference type="FunFam" id="1.10.472.130:FF:000005">
    <property type="entry name" value="Dynein axonemal heavy chain 7"/>
    <property type="match status" value="1"/>
</dbReference>
<dbReference type="Pfam" id="PF03028">
    <property type="entry name" value="Dynein_heavy"/>
    <property type="match status" value="1"/>
</dbReference>
<dbReference type="FunFam" id="1.20.140.100:FF:000004">
    <property type="entry name" value="Dynein axonemal heavy chain 6"/>
    <property type="match status" value="1"/>
</dbReference>
<dbReference type="InterPro" id="IPR013602">
    <property type="entry name" value="Dynein_heavy_linker"/>
</dbReference>
<dbReference type="FunFam" id="1.20.920.30:FF:000002">
    <property type="entry name" value="Dynein axonemal heavy chain 3"/>
    <property type="match status" value="1"/>
</dbReference>
<dbReference type="InterPro" id="IPR041466">
    <property type="entry name" value="Dynein_AAA5_ext"/>
</dbReference>
<keyword evidence="13" id="KW-0505">Motor protein</keyword>
<evidence type="ECO:0000256" key="12">
    <source>
        <dbReference type="ARBA" id="ARBA00023069"/>
    </source>
</evidence>
<dbReference type="PROSITE" id="PS00018">
    <property type="entry name" value="EF_HAND_1"/>
    <property type="match status" value="1"/>
</dbReference>
<dbReference type="GO" id="GO:0005858">
    <property type="term" value="C:axonemal dynein complex"/>
    <property type="evidence" value="ECO:0007669"/>
    <property type="project" value="UniProtKB-ARBA"/>
</dbReference>
<keyword evidence="5" id="KW-0493">Microtubule</keyword>
<evidence type="ECO:0000259" key="30">
    <source>
        <dbReference type="Pfam" id="PF18198"/>
    </source>
</evidence>
<evidence type="ECO:0000256" key="14">
    <source>
        <dbReference type="ARBA" id="ARBA00023212"/>
    </source>
</evidence>
<keyword evidence="10" id="KW-0243">Dynein</keyword>
<keyword evidence="4" id="KW-0963">Cytoplasm</keyword>
<comment type="subunit">
    <text evidence="16">The dynein complex consists of at least two heavy chains and a number of intermediate and light chains.</text>
</comment>
<dbReference type="InterPro" id="IPR043157">
    <property type="entry name" value="Dynein_AAA1S"/>
</dbReference>
<dbReference type="InterPro" id="IPR042222">
    <property type="entry name" value="Dynein_2_N"/>
</dbReference>
<dbReference type="GO" id="GO:0005874">
    <property type="term" value="C:microtubule"/>
    <property type="evidence" value="ECO:0007669"/>
    <property type="project" value="UniProtKB-KW"/>
</dbReference>
<dbReference type="Gene3D" id="1.10.287.2620">
    <property type="match status" value="1"/>
</dbReference>
<dbReference type="GO" id="GO:0005524">
    <property type="term" value="F:ATP binding"/>
    <property type="evidence" value="ECO:0007669"/>
    <property type="project" value="UniProtKB-KW"/>
</dbReference>
<feature type="domain" description="Dynein heavy chain AAA module D4" evidence="26">
    <location>
        <begin position="2311"/>
        <end position="2573"/>
    </location>
</feature>
<dbReference type="Pfam" id="PF17852">
    <property type="entry name" value="Dynein_AAA_lid"/>
    <property type="match status" value="1"/>
</dbReference>
<dbReference type="FunFam" id="1.10.8.710:FF:000004">
    <property type="entry name" value="Dynein axonemal heavy chain 6"/>
    <property type="match status" value="1"/>
</dbReference>
<evidence type="ECO:0000256" key="7">
    <source>
        <dbReference type="ARBA" id="ARBA00022741"/>
    </source>
</evidence>
<evidence type="ECO:0000256" key="17">
    <source>
        <dbReference type="ARBA" id="ARBA00071816"/>
    </source>
</evidence>
<feature type="domain" description="Dynein heavy chain hydrolytic ATP-binding dynein motor region" evidence="24">
    <location>
        <begin position="1267"/>
        <end position="1593"/>
    </location>
</feature>
<dbReference type="Pfam" id="PF12775">
    <property type="entry name" value="AAA_7"/>
    <property type="match status" value="1"/>
</dbReference>
<evidence type="ECO:0000259" key="27">
    <source>
        <dbReference type="Pfam" id="PF12781"/>
    </source>
</evidence>
<dbReference type="Pfam" id="PF12780">
    <property type="entry name" value="AAA_8"/>
    <property type="match status" value="1"/>
</dbReference>
<dbReference type="InterPro" id="IPR041228">
    <property type="entry name" value="Dynein_C"/>
</dbReference>
<evidence type="ECO:0000259" key="25">
    <source>
        <dbReference type="Pfam" id="PF12777"/>
    </source>
</evidence>
<dbReference type="InterPro" id="IPR024317">
    <property type="entry name" value="Dynein_heavy_chain_D4_dom"/>
</dbReference>
<evidence type="ECO:0000256" key="10">
    <source>
        <dbReference type="ARBA" id="ARBA00023017"/>
    </source>
</evidence>
<dbReference type="InterPro" id="IPR042228">
    <property type="entry name" value="Dynein_linker_3"/>
</dbReference>
<dbReference type="FunFam" id="1.20.920.20:FF:000006">
    <property type="entry name" value="Dynein, axonemal, heavy chain 6"/>
    <property type="match status" value="1"/>
</dbReference>
<dbReference type="Gene3D" id="6.10.140.1060">
    <property type="match status" value="1"/>
</dbReference>
<dbReference type="PANTHER" id="PTHR22878:SF66">
    <property type="entry name" value="DYNEIN AXONEMAL HEAVY CHAIN 7"/>
    <property type="match status" value="1"/>
</dbReference>
<dbReference type="GO" id="GO:0008569">
    <property type="term" value="F:minus-end-directed microtubule motor activity"/>
    <property type="evidence" value="ECO:0007669"/>
    <property type="project" value="InterPro"/>
</dbReference>
<dbReference type="InterPro" id="IPR026983">
    <property type="entry name" value="DHC"/>
</dbReference>
<dbReference type="GO" id="GO:0045505">
    <property type="term" value="F:dynein intermediate chain binding"/>
    <property type="evidence" value="ECO:0007669"/>
    <property type="project" value="InterPro"/>
</dbReference>
<evidence type="ECO:0000313" key="32">
    <source>
        <dbReference type="Proteomes" id="UP000095280"/>
    </source>
</evidence>
<dbReference type="InterPro" id="IPR004273">
    <property type="entry name" value="Dynein_heavy_D6_P-loop"/>
</dbReference>
<evidence type="ECO:0000256" key="11">
    <source>
        <dbReference type="ARBA" id="ARBA00023054"/>
    </source>
</evidence>
<protein>
    <recommendedName>
        <fullName evidence="17">Dynein axonemal heavy chain 7</fullName>
    </recommendedName>
    <alternativeName>
        <fullName evidence="19">Axonemal beta dynein heavy chain 7</fullName>
    </alternativeName>
    <alternativeName>
        <fullName evidence="18">Ciliary dynein heavy chain 7</fullName>
    </alternativeName>
</protein>
<dbReference type="Gene3D" id="1.20.58.1120">
    <property type="match status" value="1"/>
</dbReference>
<evidence type="ECO:0000259" key="26">
    <source>
        <dbReference type="Pfam" id="PF12780"/>
    </source>
</evidence>
<evidence type="ECO:0000256" key="8">
    <source>
        <dbReference type="ARBA" id="ARBA00022840"/>
    </source>
</evidence>
<evidence type="ECO:0000256" key="21">
    <source>
        <dbReference type="SAM" id="MobiDB-lite"/>
    </source>
</evidence>
<evidence type="ECO:0000256" key="19">
    <source>
        <dbReference type="ARBA" id="ARBA00082102"/>
    </source>
</evidence>
<accession>A0A1I8HPJ4</accession>
<dbReference type="Gene3D" id="1.10.8.720">
    <property type="entry name" value="Region D6 of dynein motor"/>
    <property type="match status" value="1"/>
</dbReference>
<dbReference type="Gene3D" id="1.10.8.1220">
    <property type="match status" value="1"/>
</dbReference>
<dbReference type="GO" id="GO:0031514">
    <property type="term" value="C:motile cilium"/>
    <property type="evidence" value="ECO:0007669"/>
    <property type="project" value="UniProtKB-SubCell"/>
</dbReference>
<dbReference type="Gene3D" id="3.10.490.20">
    <property type="match status" value="1"/>
</dbReference>
<evidence type="ECO:0000256" key="18">
    <source>
        <dbReference type="ARBA" id="ARBA00078543"/>
    </source>
</evidence>
<name>A0A1I8HPJ4_9PLAT</name>
<reference evidence="33" key="1">
    <citation type="submission" date="2016-11" db="UniProtKB">
        <authorList>
            <consortium name="WormBaseParasite"/>
        </authorList>
    </citation>
    <scope>IDENTIFICATION</scope>
</reference>
<evidence type="ECO:0000259" key="23">
    <source>
        <dbReference type="Pfam" id="PF08393"/>
    </source>
</evidence>
<dbReference type="InterPro" id="IPR041658">
    <property type="entry name" value="AAA_lid_11"/>
</dbReference>
<keyword evidence="6" id="KW-0677">Repeat</keyword>
<feature type="domain" description="Dynein heavy chain linker" evidence="23">
    <location>
        <begin position="736"/>
        <end position="1138"/>
    </location>
</feature>
<evidence type="ECO:0000256" key="4">
    <source>
        <dbReference type="ARBA" id="ARBA00022490"/>
    </source>
</evidence>
<proteinExistence type="inferred from homology"/>
<keyword evidence="9" id="KW-0282">Flagellum</keyword>
<dbReference type="FunFam" id="3.40.50.300:FF:001328">
    <property type="entry name" value="Dynein heavy chain 6, axonemal"/>
    <property type="match status" value="1"/>
</dbReference>
<dbReference type="FunFam" id="1.20.1270.280:FF:000001">
    <property type="entry name" value="dynein heavy chain 7, axonemal"/>
    <property type="match status" value="1"/>
</dbReference>
<evidence type="ECO:0000259" key="28">
    <source>
        <dbReference type="Pfam" id="PF17852"/>
    </source>
</evidence>
<evidence type="ECO:0000256" key="9">
    <source>
        <dbReference type="ARBA" id="ARBA00022846"/>
    </source>
</evidence>
<dbReference type="Gene3D" id="1.10.472.130">
    <property type="match status" value="1"/>
</dbReference>
<dbReference type="PANTHER" id="PTHR22878">
    <property type="entry name" value="DYNEIN HEAVY CHAIN 6, AXONEMAL-LIKE-RELATED"/>
    <property type="match status" value="1"/>
</dbReference>
<dbReference type="Proteomes" id="UP000095280">
    <property type="component" value="Unplaced"/>
</dbReference>
<evidence type="ECO:0000259" key="29">
    <source>
        <dbReference type="Pfam" id="PF17857"/>
    </source>
</evidence>
<feature type="domain" description="Dynein heavy chain 3 AAA+ lid" evidence="29">
    <location>
        <begin position="2156"/>
        <end position="2243"/>
    </location>
</feature>
<dbReference type="Gene3D" id="1.20.1270.280">
    <property type="match status" value="1"/>
</dbReference>
<feature type="coiled-coil region" evidence="20">
    <location>
        <begin position="2817"/>
        <end position="2879"/>
    </location>
</feature>
<dbReference type="Pfam" id="PF18199">
    <property type="entry name" value="Dynein_C"/>
    <property type="match status" value="1"/>
</dbReference>
<feature type="coiled-coil region" evidence="20">
    <location>
        <begin position="692"/>
        <end position="719"/>
    </location>
</feature>
<dbReference type="FunFam" id="3.10.490.20:FF:000001">
    <property type="entry name" value="dynein heavy chain 7, axonemal"/>
    <property type="match status" value="1"/>
</dbReference>
<dbReference type="Pfam" id="PF18198">
    <property type="entry name" value="AAA_lid_11"/>
    <property type="match status" value="1"/>
</dbReference>
<dbReference type="FunFam" id="1.10.8.1220:FF:000001">
    <property type="entry name" value="Dynein axonemal heavy chain 5"/>
    <property type="match status" value="1"/>
</dbReference>
<dbReference type="InterPro" id="IPR035706">
    <property type="entry name" value="AAA_9"/>
</dbReference>
<dbReference type="InterPro" id="IPR027417">
    <property type="entry name" value="P-loop_NTPase"/>
</dbReference>
<keyword evidence="8" id="KW-0067">ATP-binding</keyword>
<keyword evidence="15" id="KW-0966">Cell projection</keyword>
<feature type="domain" description="Dynein heavy chain AAA lid" evidence="30">
    <location>
        <begin position="3573"/>
        <end position="3712"/>
    </location>
</feature>
<evidence type="ECO:0000256" key="5">
    <source>
        <dbReference type="ARBA" id="ARBA00022701"/>
    </source>
</evidence>
<feature type="domain" description="Dynein heavy chain ATP-binding dynein motor region" evidence="27">
    <location>
        <begin position="2961"/>
        <end position="3182"/>
    </location>
</feature>
<dbReference type="FunFam" id="3.40.50.300:FF:000362">
    <property type="entry name" value="Dynein, axonemal, heavy chain 6"/>
    <property type="match status" value="1"/>
</dbReference>
<evidence type="ECO:0000259" key="31">
    <source>
        <dbReference type="Pfam" id="PF18199"/>
    </source>
</evidence>
<evidence type="ECO:0000256" key="6">
    <source>
        <dbReference type="ARBA" id="ARBA00022737"/>
    </source>
</evidence>
<dbReference type="WBParaSite" id="maker-uti_cns_0007099-snap-gene-0.6-mRNA-1">
    <property type="protein sequence ID" value="maker-uti_cns_0007099-snap-gene-0.6-mRNA-1"/>
    <property type="gene ID" value="maker-uti_cns_0007099-snap-gene-0.6"/>
</dbReference>
<keyword evidence="12" id="KW-0969">Cilium</keyword>
<evidence type="ECO:0000259" key="22">
    <source>
        <dbReference type="Pfam" id="PF03028"/>
    </source>
</evidence>
<dbReference type="Gene3D" id="1.20.920.30">
    <property type="match status" value="1"/>
</dbReference>
<dbReference type="InterPro" id="IPR024743">
    <property type="entry name" value="Dynein_HC_stalk"/>
</dbReference>
<feature type="domain" description="Dynein heavy chain C-terminal" evidence="31">
    <location>
        <begin position="3718"/>
        <end position="4009"/>
    </location>
</feature>
<dbReference type="GO" id="GO:0051959">
    <property type="term" value="F:dynein light intermediate chain binding"/>
    <property type="evidence" value="ECO:0007669"/>
    <property type="project" value="InterPro"/>
</dbReference>
<dbReference type="Pfam" id="PF12774">
    <property type="entry name" value="AAA_6"/>
    <property type="match status" value="1"/>
</dbReference>
<dbReference type="Gene3D" id="1.20.920.20">
    <property type="match status" value="1"/>
</dbReference>
<feature type="region of interest" description="Disordered" evidence="21">
    <location>
        <begin position="1"/>
        <end position="39"/>
    </location>
</feature>
<evidence type="ECO:0000256" key="3">
    <source>
        <dbReference type="ARBA" id="ARBA00008887"/>
    </source>
</evidence>
<evidence type="ECO:0000256" key="2">
    <source>
        <dbReference type="ARBA" id="ARBA00004430"/>
    </source>
</evidence>
<dbReference type="InterPro" id="IPR035699">
    <property type="entry name" value="AAA_6"/>
</dbReference>